<dbReference type="InterPro" id="IPR001173">
    <property type="entry name" value="Glyco_trans_2-like"/>
</dbReference>
<keyword evidence="2" id="KW-1003">Cell membrane</keyword>
<gene>
    <name evidence="7" type="ORF">FGM01_13025</name>
</gene>
<dbReference type="Pfam" id="PF00535">
    <property type="entry name" value="Glycos_transf_2"/>
    <property type="match status" value="1"/>
</dbReference>
<dbReference type="RefSeq" id="WP_143411602.1">
    <property type="nucleotide sequence ID" value="NZ_VHSF01000003.1"/>
</dbReference>
<dbReference type="AlphaFoldDB" id="A0A550I0R4"/>
<keyword evidence="5" id="KW-0472">Membrane</keyword>
<dbReference type="GO" id="GO:0005886">
    <property type="term" value="C:plasma membrane"/>
    <property type="evidence" value="ECO:0007669"/>
    <property type="project" value="UniProtKB-SubCell"/>
</dbReference>
<dbReference type="NCBIfam" id="TIGR04283">
    <property type="entry name" value="glyco_like_mftF"/>
    <property type="match status" value="1"/>
</dbReference>
<keyword evidence="3" id="KW-0328">Glycosyltransferase</keyword>
<dbReference type="Proteomes" id="UP000315131">
    <property type="component" value="Unassembled WGS sequence"/>
</dbReference>
<dbReference type="SUPFAM" id="SSF53448">
    <property type="entry name" value="Nucleotide-diphospho-sugar transferases"/>
    <property type="match status" value="1"/>
</dbReference>
<evidence type="ECO:0000256" key="1">
    <source>
        <dbReference type="ARBA" id="ARBA00004236"/>
    </source>
</evidence>
<reference evidence="7 8" key="1">
    <citation type="submission" date="2019-06" db="EMBL/GenBank/DDBJ databases">
        <title>Gramella sabulilitoris sp. nov., isolated from a marine sand.</title>
        <authorList>
            <person name="Yoon J.-H."/>
        </authorList>
    </citation>
    <scope>NUCLEOTIDE SEQUENCE [LARGE SCALE GENOMIC DNA]</scope>
    <source>
        <strain evidence="7 8">HSMS-1</strain>
    </source>
</reference>
<keyword evidence="8" id="KW-1185">Reference proteome</keyword>
<comment type="subcellular location">
    <subcellularLocation>
        <location evidence="1">Cell membrane</location>
    </subcellularLocation>
</comment>
<comment type="caution">
    <text evidence="7">The sequence shown here is derived from an EMBL/GenBank/DDBJ whole genome shotgun (WGS) entry which is preliminary data.</text>
</comment>
<proteinExistence type="predicted"/>
<dbReference type="Gene3D" id="3.90.550.10">
    <property type="entry name" value="Spore Coat Polysaccharide Biosynthesis Protein SpsA, Chain A"/>
    <property type="match status" value="1"/>
</dbReference>
<name>A0A550I0R4_9FLAO</name>
<evidence type="ECO:0000256" key="3">
    <source>
        <dbReference type="ARBA" id="ARBA00022676"/>
    </source>
</evidence>
<dbReference type="PANTHER" id="PTHR43646:SF2">
    <property type="entry name" value="GLYCOSYLTRANSFERASE 2-LIKE DOMAIN-CONTAINING PROTEIN"/>
    <property type="match status" value="1"/>
</dbReference>
<evidence type="ECO:0000256" key="2">
    <source>
        <dbReference type="ARBA" id="ARBA00022475"/>
    </source>
</evidence>
<organism evidence="7 8">
    <name type="scientific">Christiangramia sabulilitoris</name>
    <dbReference type="NCBI Taxonomy" id="2583991"/>
    <lineage>
        <taxon>Bacteria</taxon>
        <taxon>Pseudomonadati</taxon>
        <taxon>Bacteroidota</taxon>
        <taxon>Flavobacteriia</taxon>
        <taxon>Flavobacteriales</taxon>
        <taxon>Flavobacteriaceae</taxon>
        <taxon>Christiangramia</taxon>
    </lineage>
</organism>
<accession>A0A550I0R4</accession>
<evidence type="ECO:0000313" key="8">
    <source>
        <dbReference type="Proteomes" id="UP000315131"/>
    </source>
</evidence>
<dbReference type="EMBL" id="VHSF01000003">
    <property type="protein sequence ID" value="TRO64408.1"/>
    <property type="molecule type" value="Genomic_DNA"/>
</dbReference>
<dbReference type="InterPro" id="IPR029044">
    <property type="entry name" value="Nucleotide-diphossugar_trans"/>
</dbReference>
<protein>
    <submittedName>
        <fullName evidence="7">Glycosyltransferase</fullName>
    </submittedName>
</protein>
<evidence type="ECO:0000259" key="6">
    <source>
        <dbReference type="Pfam" id="PF00535"/>
    </source>
</evidence>
<evidence type="ECO:0000256" key="4">
    <source>
        <dbReference type="ARBA" id="ARBA00022679"/>
    </source>
</evidence>
<evidence type="ECO:0000313" key="7">
    <source>
        <dbReference type="EMBL" id="TRO64408.1"/>
    </source>
</evidence>
<dbReference type="GO" id="GO:0016757">
    <property type="term" value="F:glycosyltransferase activity"/>
    <property type="evidence" value="ECO:0007669"/>
    <property type="project" value="UniProtKB-KW"/>
</dbReference>
<dbReference type="CDD" id="cd02522">
    <property type="entry name" value="GT_2_like_a"/>
    <property type="match status" value="1"/>
</dbReference>
<sequence length="228" mass="26452">MISIIIPVFNEEEKLPVLLQHLARVSSGFVSEIIVVDGGSTDATARVCKYQPGVIYLNSPKGRAVQMNTGAKIAKSEILYFLHADSFPPERFDSLIVNEFKKGNKAGCFQMKFDKDHWWLSLMGFFTKFNHISCRGGDQSLFVSRRLFEQLSGFDESYLVYEDNEFIKRLYDLGQFTVIKSWITTSARLYEKLGVWNTQRLFIEIYWKRRFGASAEELYSHYYKRISS</sequence>
<dbReference type="OrthoDB" id="9810303at2"/>
<dbReference type="PANTHER" id="PTHR43646">
    <property type="entry name" value="GLYCOSYLTRANSFERASE"/>
    <property type="match status" value="1"/>
</dbReference>
<keyword evidence="4 7" id="KW-0808">Transferase</keyword>
<evidence type="ECO:0000256" key="5">
    <source>
        <dbReference type="ARBA" id="ARBA00023136"/>
    </source>
</evidence>
<dbReference type="InterPro" id="IPR026461">
    <property type="entry name" value="Trfase_2_rSAM/seldom_assoc"/>
</dbReference>
<feature type="domain" description="Glycosyltransferase 2-like" evidence="6">
    <location>
        <begin position="3"/>
        <end position="113"/>
    </location>
</feature>